<dbReference type="Pfam" id="PF03140">
    <property type="entry name" value="DUF247"/>
    <property type="match status" value="1"/>
</dbReference>
<feature type="region of interest" description="Disordered" evidence="1">
    <location>
        <begin position="255"/>
        <end position="283"/>
    </location>
</feature>
<reference evidence="3 4" key="1">
    <citation type="submission" date="2023-10" db="EMBL/GenBank/DDBJ databases">
        <title>Chromosome-scale genome assembly provides insights into flower coloration mechanisms of Canna indica.</title>
        <authorList>
            <person name="Li C."/>
        </authorList>
    </citation>
    <scope>NUCLEOTIDE SEQUENCE [LARGE SCALE GENOMIC DNA]</scope>
    <source>
        <tissue evidence="3">Flower</tissue>
    </source>
</reference>
<dbReference type="EMBL" id="CP136891">
    <property type="protein sequence ID" value="WOK96859.1"/>
    <property type="molecule type" value="Genomic_DNA"/>
</dbReference>
<sequence length="535" mass="60621">MTSEETPATSSPSAGSHYFDYVQWVFHVKSTLETLNEEVYSRVPVSVFSVPKSLLSTKPEAYTPQLIALGPYHHWDPQLYQMEHHKLATAKRTQNHLQPQGRTLVQFVDYCAKKEHAIRSFYHRHLDLDAQSLSWMMAIDVSFLLEFLRNVSDAKSLPVSHLVIKLACKSISRDMIMLENQIPLFLVRKLLRFQCSSGQAAEDELSKMLVCFLKAISPFKATQSVTSIGQIKRYAHLLQLLYCVIVDKVNDDNINNTNTDTAANDTEISEIDMPEPNDEGEKGDEEYAKKLLDSVWGSASGVHIMNLLIVKPVEFLLKVPWPIVTSLLKGVKRSYDPIPSDLLLTDEIEIPSVAELVKAGVKFLATEGDLKSTAFDAKTATFYLPIIILDGNTEAVLRNLMVYETAAEAGPMVFSRYLELMNGIIDTKEDVQLLRKAGVVESRRMKSDQEAANMWNRMSRPTRLAKVEFLDKVIADVNGYYNSRWNVKVRRFMRNYVTGSWQILTLMAAVLLLLMTCIDAFCSVFPCSSRWWSVL</sequence>
<name>A0AAQ3JUY7_9LILI</name>
<dbReference type="Proteomes" id="UP001327560">
    <property type="component" value="Chromosome 2"/>
</dbReference>
<evidence type="ECO:0000313" key="4">
    <source>
        <dbReference type="Proteomes" id="UP001327560"/>
    </source>
</evidence>
<keyword evidence="2" id="KW-0812">Transmembrane</keyword>
<proteinExistence type="predicted"/>
<gene>
    <name evidence="3" type="ORF">Cni_G05567</name>
</gene>
<accession>A0AAQ3JUY7</accession>
<dbReference type="InterPro" id="IPR004158">
    <property type="entry name" value="DUF247_pln"/>
</dbReference>
<feature type="transmembrane region" description="Helical" evidence="2">
    <location>
        <begin position="501"/>
        <end position="525"/>
    </location>
</feature>
<evidence type="ECO:0000256" key="2">
    <source>
        <dbReference type="SAM" id="Phobius"/>
    </source>
</evidence>
<dbReference type="PANTHER" id="PTHR31170">
    <property type="entry name" value="BNAC04G53230D PROTEIN"/>
    <property type="match status" value="1"/>
</dbReference>
<dbReference type="AlphaFoldDB" id="A0AAQ3JUY7"/>
<organism evidence="3 4">
    <name type="scientific">Canna indica</name>
    <name type="common">Indian-shot</name>
    <dbReference type="NCBI Taxonomy" id="4628"/>
    <lineage>
        <taxon>Eukaryota</taxon>
        <taxon>Viridiplantae</taxon>
        <taxon>Streptophyta</taxon>
        <taxon>Embryophyta</taxon>
        <taxon>Tracheophyta</taxon>
        <taxon>Spermatophyta</taxon>
        <taxon>Magnoliopsida</taxon>
        <taxon>Liliopsida</taxon>
        <taxon>Zingiberales</taxon>
        <taxon>Cannaceae</taxon>
        <taxon>Canna</taxon>
    </lineage>
</organism>
<dbReference type="PANTHER" id="PTHR31170:SF25">
    <property type="entry name" value="BNAA09G04570D PROTEIN"/>
    <property type="match status" value="1"/>
</dbReference>
<keyword evidence="2" id="KW-0472">Membrane</keyword>
<feature type="compositionally biased region" description="Low complexity" evidence="1">
    <location>
        <begin position="255"/>
        <end position="266"/>
    </location>
</feature>
<keyword evidence="4" id="KW-1185">Reference proteome</keyword>
<protein>
    <submittedName>
        <fullName evidence="3">Uncharacterized protein</fullName>
    </submittedName>
</protein>
<evidence type="ECO:0000256" key="1">
    <source>
        <dbReference type="SAM" id="MobiDB-lite"/>
    </source>
</evidence>
<feature type="compositionally biased region" description="Acidic residues" evidence="1">
    <location>
        <begin position="267"/>
        <end position="283"/>
    </location>
</feature>
<keyword evidence="2" id="KW-1133">Transmembrane helix</keyword>
<evidence type="ECO:0000313" key="3">
    <source>
        <dbReference type="EMBL" id="WOK96859.1"/>
    </source>
</evidence>